<keyword evidence="1" id="KW-0812">Transmembrane</keyword>
<reference evidence="2" key="1">
    <citation type="submission" date="2020-10" db="EMBL/GenBank/DDBJ databases">
        <authorList>
            <person name="Kusch S."/>
        </authorList>
    </citation>
    <scope>NUCLEOTIDE SEQUENCE</scope>
    <source>
        <strain evidence="2">SwB9</strain>
    </source>
</reference>
<evidence type="ECO:0000256" key="1">
    <source>
        <dbReference type="SAM" id="Phobius"/>
    </source>
</evidence>
<dbReference type="InterPro" id="IPR027417">
    <property type="entry name" value="P-loop_NTPase"/>
</dbReference>
<evidence type="ECO:0000313" key="3">
    <source>
        <dbReference type="Proteomes" id="UP000624404"/>
    </source>
</evidence>
<dbReference type="SUPFAM" id="SSF52540">
    <property type="entry name" value="P-loop containing nucleoside triphosphate hydrolases"/>
    <property type="match status" value="1"/>
</dbReference>
<name>A0A8H2W627_9HELO</name>
<dbReference type="OrthoDB" id="408152at2759"/>
<dbReference type="Pfam" id="PF17784">
    <property type="entry name" value="Sulfotransfer_4"/>
    <property type="match status" value="1"/>
</dbReference>
<keyword evidence="3" id="KW-1185">Reference proteome</keyword>
<dbReference type="AlphaFoldDB" id="A0A8H2W627"/>
<dbReference type="Gene3D" id="3.40.50.300">
    <property type="entry name" value="P-loop containing nucleotide triphosphate hydrolases"/>
    <property type="match status" value="1"/>
</dbReference>
<organism evidence="2 3">
    <name type="scientific">Sclerotinia trifoliorum</name>
    <dbReference type="NCBI Taxonomy" id="28548"/>
    <lineage>
        <taxon>Eukaryota</taxon>
        <taxon>Fungi</taxon>
        <taxon>Dikarya</taxon>
        <taxon>Ascomycota</taxon>
        <taxon>Pezizomycotina</taxon>
        <taxon>Leotiomycetes</taxon>
        <taxon>Helotiales</taxon>
        <taxon>Sclerotiniaceae</taxon>
        <taxon>Sclerotinia</taxon>
    </lineage>
</organism>
<dbReference type="PANTHER" id="PTHR36978">
    <property type="entry name" value="P-LOOP CONTAINING NUCLEOTIDE TRIPHOSPHATE HYDROLASE"/>
    <property type="match status" value="1"/>
</dbReference>
<keyword evidence="1" id="KW-0472">Membrane</keyword>
<dbReference type="InterPro" id="IPR040632">
    <property type="entry name" value="Sulfotransfer_4"/>
</dbReference>
<feature type="transmembrane region" description="Helical" evidence="1">
    <location>
        <begin position="245"/>
        <end position="265"/>
    </location>
</feature>
<keyword evidence="1" id="KW-1133">Transmembrane helix</keyword>
<accession>A0A8H2W627</accession>
<evidence type="ECO:0000313" key="2">
    <source>
        <dbReference type="EMBL" id="CAD6452895.1"/>
    </source>
</evidence>
<sequence>MPTMREIDKIPTVLERPKDMKLLCLGLSRTGTNSLYIALQQLGYTPYHGNQLFSNKLHNKCWEEGLKSKFYDGKSYGLVEFDKLLGNYDAVTDCPCANFGEELLAAYPNAKVILTTRDPDSWIRSMESCYYQILDILSWNPVVYLEPNEWGAFRSLLYMILTHITRGEWKNRAALRRGFLEHNDLIRSLVPKEKLLEFQAGQGWEPLCQFLNKPQPSSPYPKTNEGSTTANLLRMFYRMVLLQKVMKVLPTILAVSTVIMSWVAWKMYFQERR</sequence>
<dbReference type="Proteomes" id="UP000624404">
    <property type="component" value="Unassembled WGS sequence"/>
</dbReference>
<proteinExistence type="predicted"/>
<dbReference type="PANTHER" id="PTHR36978:SF4">
    <property type="entry name" value="P-LOOP CONTAINING NUCLEOSIDE TRIPHOSPHATE HYDROLASE PROTEIN"/>
    <property type="match status" value="1"/>
</dbReference>
<comment type="caution">
    <text evidence="2">The sequence shown here is derived from an EMBL/GenBank/DDBJ whole genome shotgun (WGS) entry which is preliminary data.</text>
</comment>
<gene>
    <name evidence="2" type="ORF">SCLTRI_LOCUS9832</name>
</gene>
<dbReference type="EMBL" id="CAJHIA010000036">
    <property type="protein sequence ID" value="CAD6452895.1"/>
    <property type="molecule type" value="Genomic_DNA"/>
</dbReference>
<protein>
    <submittedName>
        <fullName evidence="2">Eee3e487-f6f0-4596-a4f7-28942b0fdff5</fullName>
    </submittedName>
</protein>